<dbReference type="STRING" id="1442369.A0A0D2H9T3"/>
<dbReference type="SUPFAM" id="SSF53335">
    <property type="entry name" value="S-adenosyl-L-methionine-dependent methyltransferases"/>
    <property type="match status" value="1"/>
</dbReference>
<dbReference type="InterPro" id="IPR025714">
    <property type="entry name" value="Methyltranfer_dom"/>
</dbReference>
<evidence type="ECO:0000259" key="3">
    <source>
        <dbReference type="Pfam" id="PF13847"/>
    </source>
</evidence>
<dbReference type="PANTHER" id="PTHR44068:SF1">
    <property type="entry name" value="HYPOTHETICAL LOC100005854"/>
    <property type="match status" value="1"/>
</dbReference>
<dbReference type="PANTHER" id="PTHR44068">
    <property type="entry name" value="ZGC:194242"/>
    <property type="match status" value="1"/>
</dbReference>
<dbReference type="Gene3D" id="3.40.50.150">
    <property type="entry name" value="Vaccinia Virus protein VP39"/>
    <property type="match status" value="1"/>
</dbReference>
<feature type="domain" description="Methyltransferase" evidence="3">
    <location>
        <begin position="37"/>
        <end position="169"/>
    </location>
</feature>
<dbReference type="Pfam" id="PF13847">
    <property type="entry name" value="Methyltransf_31"/>
    <property type="match status" value="1"/>
</dbReference>
<keyword evidence="5" id="KW-1185">Reference proteome</keyword>
<dbReference type="EMBL" id="KN847476">
    <property type="protein sequence ID" value="KIX07253.1"/>
    <property type="molecule type" value="Genomic_DNA"/>
</dbReference>
<comment type="similarity">
    <text evidence="2">Belongs to the class I-like SAM-binding methyltransferase superfamily. Erg6/SMT family.</text>
</comment>
<keyword evidence="1" id="KW-0808">Transferase</keyword>
<dbReference type="GO" id="GO:0003838">
    <property type="term" value="F:sterol 24-C-methyltransferase activity"/>
    <property type="evidence" value="ECO:0007669"/>
    <property type="project" value="TreeGrafter"/>
</dbReference>
<evidence type="ECO:0000313" key="5">
    <source>
        <dbReference type="Proteomes" id="UP000053617"/>
    </source>
</evidence>
<dbReference type="CDD" id="cd02440">
    <property type="entry name" value="AdoMet_MTases"/>
    <property type="match status" value="1"/>
</dbReference>
<dbReference type="InterPro" id="IPR050447">
    <property type="entry name" value="Erg6_SMT_methyltransf"/>
</dbReference>
<evidence type="ECO:0000256" key="2">
    <source>
        <dbReference type="ARBA" id="ARBA00038188"/>
    </source>
</evidence>
<dbReference type="HOGENOM" id="CLU_057148_1_0_1"/>
<proteinExistence type="inferred from homology"/>
<dbReference type="GeneID" id="25289977"/>
<dbReference type="VEuPathDB" id="FungiDB:Z518_01906"/>
<dbReference type="InterPro" id="IPR029063">
    <property type="entry name" value="SAM-dependent_MTases_sf"/>
</dbReference>
<dbReference type="AlphaFoldDB" id="A0A0D2H9T3"/>
<protein>
    <recommendedName>
        <fullName evidence="3">Methyltransferase domain-containing protein</fullName>
    </recommendedName>
</protein>
<gene>
    <name evidence="4" type="ORF">Z518_01906</name>
</gene>
<dbReference type="RefSeq" id="XP_013274389.1">
    <property type="nucleotide sequence ID" value="XM_013418935.1"/>
</dbReference>
<evidence type="ECO:0000313" key="4">
    <source>
        <dbReference type="EMBL" id="KIX07253.1"/>
    </source>
</evidence>
<name>A0A0D2H9T3_9EURO</name>
<accession>A0A0D2H9T3</accession>
<organism evidence="4 5">
    <name type="scientific">Rhinocladiella mackenziei CBS 650.93</name>
    <dbReference type="NCBI Taxonomy" id="1442369"/>
    <lineage>
        <taxon>Eukaryota</taxon>
        <taxon>Fungi</taxon>
        <taxon>Dikarya</taxon>
        <taxon>Ascomycota</taxon>
        <taxon>Pezizomycotina</taxon>
        <taxon>Eurotiomycetes</taxon>
        <taxon>Chaetothyriomycetidae</taxon>
        <taxon>Chaetothyriales</taxon>
        <taxon>Herpotrichiellaceae</taxon>
        <taxon>Rhinocladiella</taxon>
    </lineage>
</organism>
<dbReference type="GO" id="GO:0016126">
    <property type="term" value="P:sterol biosynthetic process"/>
    <property type="evidence" value="ECO:0007669"/>
    <property type="project" value="TreeGrafter"/>
</dbReference>
<dbReference type="Proteomes" id="UP000053617">
    <property type="component" value="Unassembled WGS sequence"/>
</dbReference>
<dbReference type="GO" id="GO:0005783">
    <property type="term" value="C:endoplasmic reticulum"/>
    <property type="evidence" value="ECO:0007669"/>
    <property type="project" value="TreeGrafter"/>
</dbReference>
<reference evidence="4 5" key="1">
    <citation type="submission" date="2015-01" db="EMBL/GenBank/DDBJ databases">
        <title>The Genome Sequence of Rhinocladiella mackenzie CBS 650.93.</title>
        <authorList>
            <consortium name="The Broad Institute Genomics Platform"/>
            <person name="Cuomo C."/>
            <person name="de Hoog S."/>
            <person name="Gorbushina A."/>
            <person name="Stielow B."/>
            <person name="Teixiera M."/>
            <person name="Abouelleil A."/>
            <person name="Chapman S.B."/>
            <person name="Priest M."/>
            <person name="Young S.K."/>
            <person name="Wortman J."/>
            <person name="Nusbaum C."/>
            <person name="Birren B."/>
        </authorList>
    </citation>
    <scope>NUCLEOTIDE SEQUENCE [LARGE SCALE GENOMIC DNA]</scope>
    <source>
        <strain evidence="4 5">CBS 650.93</strain>
    </source>
</reference>
<dbReference type="OrthoDB" id="10017101at2759"/>
<sequence length="271" mass="30262">MAKEQALYSHGHHQSVVEDHARRTAQNSAAFLLPHIKPKDTILDIGCGPGTITADLAAFVPQGKVIGGDAVEVVLKQASEYASSRGLTNISFQQIDANNLLFPDNFFDIVFCHQVLQHVKDPVAVLKEMRRVAKPGGIVAAREADYKSFAWYPEPPEISRWAEIYQKVARTNGGEPNAGRYCHVWARQAGFTPEEIETTWDTWRYSGERLVQFSQSWAGRILQPGFLGTAVRETFATEDEVRAISEAWKKWGLEESAFFAIPSGQILCRKT</sequence>
<evidence type="ECO:0000256" key="1">
    <source>
        <dbReference type="ARBA" id="ARBA00022679"/>
    </source>
</evidence>